<feature type="chain" id="PRO_5040402854" description="Extracellular serine-rich protein" evidence="1">
    <location>
        <begin position="19"/>
        <end position="683"/>
    </location>
</feature>
<organism evidence="5 6">
    <name type="scientific">Delitschia confertaspora ATCC 74209</name>
    <dbReference type="NCBI Taxonomy" id="1513339"/>
    <lineage>
        <taxon>Eukaryota</taxon>
        <taxon>Fungi</taxon>
        <taxon>Dikarya</taxon>
        <taxon>Ascomycota</taxon>
        <taxon>Pezizomycotina</taxon>
        <taxon>Dothideomycetes</taxon>
        <taxon>Pleosporomycetidae</taxon>
        <taxon>Pleosporales</taxon>
        <taxon>Delitschiaceae</taxon>
        <taxon>Delitschia</taxon>
    </lineage>
</organism>
<proteinExistence type="predicted"/>
<dbReference type="EMBL" id="ML993858">
    <property type="protein sequence ID" value="KAF2205297.1"/>
    <property type="molecule type" value="Genomic_DNA"/>
</dbReference>
<dbReference type="Proteomes" id="UP000799536">
    <property type="component" value="Unassembled WGS sequence"/>
</dbReference>
<keyword evidence="6" id="KW-1185">Reference proteome</keyword>
<evidence type="ECO:0000313" key="5">
    <source>
        <dbReference type="EMBL" id="KAF2205297.1"/>
    </source>
</evidence>
<evidence type="ECO:0000259" key="3">
    <source>
        <dbReference type="Pfam" id="PF25116"/>
    </source>
</evidence>
<dbReference type="PANTHER" id="PTHR31002">
    <property type="entry name" value="SERIPAUPERIN"/>
    <property type="match status" value="1"/>
</dbReference>
<keyword evidence="1" id="KW-0732">Signal</keyword>
<dbReference type="Gene3D" id="3.20.20.370">
    <property type="entry name" value="Glycoside hydrolase/deacetylase"/>
    <property type="match status" value="1"/>
</dbReference>
<dbReference type="Pfam" id="PF25117">
    <property type="entry name" value="Agd3_C"/>
    <property type="match status" value="1"/>
</dbReference>
<accession>A0A9P4MWN0</accession>
<dbReference type="GO" id="GO:0005975">
    <property type="term" value="P:carbohydrate metabolic process"/>
    <property type="evidence" value="ECO:0007669"/>
    <property type="project" value="InterPro"/>
</dbReference>
<dbReference type="AlphaFoldDB" id="A0A9P4MWN0"/>
<dbReference type="InterPro" id="IPR056826">
    <property type="entry name" value="Agd3_CE"/>
</dbReference>
<sequence>MRAYALTALLVFSSIAQADVAATSGATVSSTILILARDQTAAQNGGYMGLQGYGIPYEVVTIPQAGGNLPVLNSSATYGNYGGILVISEVGYDYNGSYYSALTRRQWNTLWDYQTAFGVRMVRLDVFPSSDFGVTSNGGNAKDEPVILTNTTGFPTAGLKTNANVSIASTWHNPAKITNSSIAWEVAKFGNSGSAAVINQIGGRQQMVWFMPFALDWSGASTYLQHVWIHWMTRGVYLGFRRIYLSTQVDDMFLETPMYTPKGQTYRCKPDDLSLHVEWQEQLNAKMPKGSEYFIEIGHNGNGDIEAATDTTEGARTCSPSTGIEYPDQIDGPPDYTKPPGTGNSIWPTTPTSYTWSLECAEIDELQNWFEDESNLNAFAHISHTFTHEDMTNATYSDATKEITFNQAWLKQVGIAGAQRFSPKGIIPPAITGLHNADALKAWLDTGIVNVVGDNTRPLLLNTVNRFWPLNTTVANNGYAGINIVPRWASTIYYNCDLPSCTLQEWIDTSNGKGTFTDLMADALNTAMRNLLGLHWDPFMFHQANMRVNDVPTTTVNGKRGQYSLLMTWVETVTAEMMRLTTWPFKTLKHDDIAQAFLNRQTRDLCRPSLTWTLSSDGKSIDSINVYTAGGNRCGTTIPITLPTTTSSTTGATKEQLGADPLTLWVTMSGASRSYKFSKSVPL</sequence>
<feature type="signal peptide" evidence="1">
    <location>
        <begin position="1"/>
        <end position="18"/>
    </location>
</feature>
<feature type="domain" description="Agd3 deacetylase" evidence="2">
    <location>
        <begin position="245"/>
        <end position="610"/>
    </location>
</feature>
<dbReference type="PANTHER" id="PTHR31002:SF34">
    <property type="entry name" value="CELL WALL PROTEIN CWP1-RELATED"/>
    <property type="match status" value="1"/>
</dbReference>
<feature type="domain" description="Agd3 CBM87" evidence="3">
    <location>
        <begin position="28"/>
        <end position="231"/>
    </location>
</feature>
<evidence type="ECO:0000259" key="4">
    <source>
        <dbReference type="Pfam" id="PF25117"/>
    </source>
</evidence>
<evidence type="ECO:0000256" key="1">
    <source>
        <dbReference type="SAM" id="SignalP"/>
    </source>
</evidence>
<dbReference type="Pfam" id="PF25115">
    <property type="entry name" value="Agd3_CE"/>
    <property type="match status" value="1"/>
</dbReference>
<evidence type="ECO:0000313" key="6">
    <source>
        <dbReference type="Proteomes" id="UP000799536"/>
    </source>
</evidence>
<dbReference type="InterPro" id="IPR050788">
    <property type="entry name" value="Yeast_SRP1/TIP1_CWP"/>
</dbReference>
<protein>
    <recommendedName>
        <fullName evidence="7">Extracellular serine-rich protein</fullName>
    </recommendedName>
</protein>
<evidence type="ECO:0000259" key="2">
    <source>
        <dbReference type="Pfam" id="PF25115"/>
    </source>
</evidence>
<name>A0A9P4MWN0_9PLEO</name>
<dbReference type="SUPFAM" id="SSF88713">
    <property type="entry name" value="Glycoside hydrolase/deacetylase"/>
    <property type="match status" value="1"/>
</dbReference>
<dbReference type="InterPro" id="IPR056825">
    <property type="entry name" value="Agd3_C"/>
</dbReference>
<feature type="domain" description="Agd3 C-terminal" evidence="4">
    <location>
        <begin position="617"/>
        <end position="681"/>
    </location>
</feature>
<dbReference type="OrthoDB" id="2113314at2759"/>
<comment type="caution">
    <text evidence="5">The sequence shown here is derived from an EMBL/GenBank/DDBJ whole genome shotgun (WGS) entry which is preliminary data.</text>
</comment>
<dbReference type="Pfam" id="PF25116">
    <property type="entry name" value="CBM87_Agd3"/>
    <property type="match status" value="1"/>
</dbReference>
<reference evidence="5" key="1">
    <citation type="journal article" date="2020" name="Stud. Mycol.">
        <title>101 Dothideomycetes genomes: a test case for predicting lifestyles and emergence of pathogens.</title>
        <authorList>
            <person name="Haridas S."/>
            <person name="Albert R."/>
            <person name="Binder M."/>
            <person name="Bloem J."/>
            <person name="Labutti K."/>
            <person name="Salamov A."/>
            <person name="Andreopoulos B."/>
            <person name="Baker S."/>
            <person name="Barry K."/>
            <person name="Bills G."/>
            <person name="Bluhm B."/>
            <person name="Cannon C."/>
            <person name="Castanera R."/>
            <person name="Culley D."/>
            <person name="Daum C."/>
            <person name="Ezra D."/>
            <person name="Gonzalez J."/>
            <person name="Henrissat B."/>
            <person name="Kuo A."/>
            <person name="Liang C."/>
            <person name="Lipzen A."/>
            <person name="Lutzoni F."/>
            <person name="Magnuson J."/>
            <person name="Mondo S."/>
            <person name="Nolan M."/>
            <person name="Ohm R."/>
            <person name="Pangilinan J."/>
            <person name="Park H.-J."/>
            <person name="Ramirez L."/>
            <person name="Alfaro M."/>
            <person name="Sun H."/>
            <person name="Tritt A."/>
            <person name="Yoshinaga Y."/>
            <person name="Zwiers L.-H."/>
            <person name="Turgeon B."/>
            <person name="Goodwin S."/>
            <person name="Spatafora J."/>
            <person name="Crous P."/>
            <person name="Grigoriev I."/>
        </authorList>
    </citation>
    <scope>NUCLEOTIDE SEQUENCE</scope>
    <source>
        <strain evidence="5">ATCC 74209</strain>
    </source>
</reference>
<evidence type="ECO:0008006" key="7">
    <source>
        <dbReference type="Google" id="ProtNLM"/>
    </source>
</evidence>
<gene>
    <name evidence="5" type="ORF">GQ43DRAFT_407648</name>
</gene>
<dbReference type="InterPro" id="IPR011330">
    <property type="entry name" value="Glyco_hydro/deAcase_b/a-brl"/>
</dbReference>
<dbReference type="InterPro" id="IPR056827">
    <property type="entry name" value="CBM87_Agd3"/>
</dbReference>